<sequence length="227" mass="25196">MIEVEFSISDSKYPFVAATQDGDCMIELAKMVPRADAKYAEFFKISGIRSDKILDLAGSYETLEVFVLQEYEDGGLFEFVASGDCPAYTLAELGALPREVIAVDGNGRIVAEIPQHYDSSAIINQFLDENSDAQLVSKQQQDSISSIFTRSAFQQMLQSDLTDRQLEVLRAAYNAGYYDWPRQASGKGVAEDLGITSATFSEHIHAAERKLLTILFSDSCEEQIEMN</sequence>
<feature type="domain" description="Bacterioopsin transcriptional activator GAF and HTH associated" evidence="4">
    <location>
        <begin position="2"/>
        <end position="143"/>
    </location>
</feature>
<gene>
    <name evidence="5" type="ORF">ACFSBW_01205</name>
</gene>
<keyword evidence="1" id="KW-0805">Transcription regulation</keyword>
<comment type="caution">
    <text evidence="5">The sequence shown here is derived from an EMBL/GenBank/DDBJ whole genome shotgun (WGS) entry which is preliminary data.</text>
</comment>
<name>A0ABD6D374_9EURY</name>
<evidence type="ECO:0000256" key="2">
    <source>
        <dbReference type="ARBA" id="ARBA00023163"/>
    </source>
</evidence>
<proteinExistence type="predicted"/>
<dbReference type="Pfam" id="PF04967">
    <property type="entry name" value="HTH_10"/>
    <property type="match status" value="1"/>
</dbReference>
<dbReference type="InterPro" id="IPR007050">
    <property type="entry name" value="HTH_bacterioopsin"/>
</dbReference>
<accession>A0ABD6D374</accession>
<dbReference type="RefSeq" id="WP_256397496.1">
    <property type="nucleotide sequence ID" value="NZ_JANHDJ010000007.1"/>
</dbReference>
<protein>
    <submittedName>
        <fullName evidence="5">Bacterio-opsin activator domain-containing protein</fullName>
    </submittedName>
</protein>
<evidence type="ECO:0000259" key="3">
    <source>
        <dbReference type="Pfam" id="PF04967"/>
    </source>
</evidence>
<evidence type="ECO:0000259" key="4">
    <source>
        <dbReference type="Pfam" id="PF15915"/>
    </source>
</evidence>
<dbReference type="EMBL" id="JBHUDM010000001">
    <property type="protein sequence ID" value="MFD1640492.1"/>
    <property type="molecule type" value="Genomic_DNA"/>
</dbReference>
<evidence type="ECO:0000256" key="1">
    <source>
        <dbReference type="ARBA" id="ARBA00023015"/>
    </source>
</evidence>
<dbReference type="InterPro" id="IPR031803">
    <property type="entry name" value="BAT_GAF/HTH-assoc"/>
</dbReference>
<dbReference type="Gene3D" id="1.10.10.10">
    <property type="entry name" value="Winged helix-like DNA-binding domain superfamily/Winged helix DNA-binding domain"/>
    <property type="match status" value="1"/>
</dbReference>
<dbReference type="PANTHER" id="PTHR34236:SF1">
    <property type="entry name" value="DIMETHYL SULFOXIDE REDUCTASE TRANSCRIPTIONAL ACTIVATOR"/>
    <property type="match status" value="1"/>
</dbReference>
<dbReference type="AlphaFoldDB" id="A0ABD6D374"/>
<reference evidence="5 6" key="1">
    <citation type="journal article" date="2019" name="Int. J. Syst. Evol. Microbiol.">
        <title>The Global Catalogue of Microorganisms (GCM) 10K type strain sequencing project: providing services to taxonomists for standard genome sequencing and annotation.</title>
        <authorList>
            <consortium name="The Broad Institute Genomics Platform"/>
            <consortium name="The Broad Institute Genome Sequencing Center for Infectious Disease"/>
            <person name="Wu L."/>
            <person name="Ma J."/>
        </authorList>
    </citation>
    <scope>NUCLEOTIDE SEQUENCE [LARGE SCALE GENOMIC DNA]</scope>
    <source>
        <strain evidence="5 6">CGMCC 1.10593</strain>
    </source>
</reference>
<keyword evidence="2" id="KW-0804">Transcription</keyword>
<dbReference type="InterPro" id="IPR036388">
    <property type="entry name" value="WH-like_DNA-bd_sf"/>
</dbReference>
<evidence type="ECO:0000313" key="6">
    <source>
        <dbReference type="Proteomes" id="UP001597052"/>
    </source>
</evidence>
<keyword evidence="6" id="KW-1185">Reference proteome</keyword>
<dbReference type="Proteomes" id="UP001597052">
    <property type="component" value="Unassembled WGS sequence"/>
</dbReference>
<feature type="domain" description="HTH bat-type" evidence="3">
    <location>
        <begin position="161"/>
        <end position="212"/>
    </location>
</feature>
<dbReference type="Pfam" id="PF15915">
    <property type="entry name" value="BAT"/>
    <property type="match status" value="1"/>
</dbReference>
<organism evidence="5 6">
    <name type="scientific">Halohasta litorea</name>
    <dbReference type="NCBI Taxonomy" id="869891"/>
    <lineage>
        <taxon>Archaea</taxon>
        <taxon>Methanobacteriati</taxon>
        <taxon>Methanobacteriota</taxon>
        <taxon>Stenosarchaea group</taxon>
        <taxon>Halobacteria</taxon>
        <taxon>Halobacteriales</taxon>
        <taxon>Haloferacaceae</taxon>
        <taxon>Halohasta</taxon>
    </lineage>
</organism>
<dbReference type="PANTHER" id="PTHR34236">
    <property type="entry name" value="DIMETHYL SULFOXIDE REDUCTASE TRANSCRIPTIONAL ACTIVATOR"/>
    <property type="match status" value="1"/>
</dbReference>
<evidence type="ECO:0000313" key="5">
    <source>
        <dbReference type="EMBL" id="MFD1640492.1"/>
    </source>
</evidence>